<keyword evidence="4" id="KW-1185">Reference proteome</keyword>
<dbReference type="EMBL" id="CP032568">
    <property type="protein sequence ID" value="AYF76614.1"/>
    <property type="molecule type" value="Genomic_DNA"/>
</dbReference>
<evidence type="ECO:0000313" key="3">
    <source>
        <dbReference type="EMBL" id="AYF76614.1"/>
    </source>
</evidence>
<feature type="transmembrane region" description="Helical" evidence="2">
    <location>
        <begin position="71"/>
        <end position="89"/>
    </location>
</feature>
<dbReference type="Proteomes" id="UP000267164">
    <property type="component" value="Chromosome"/>
</dbReference>
<proteinExistence type="predicted"/>
<evidence type="ECO:0000256" key="2">
    <source>
        <dbReference type="SAM" id="Phobius"/>
    </source>
</evidence>
<gene>
    <name evidence="3" type="ORF">D7D52_25495</name>
</gene>
<evidence type="ECO:0000313" key="4">
    <source>
        <dbReference type="Proteomes" id="UP000267164"/>
    </source>
</evidence>
<sequence>MLWGFRERGSPAAVRRRRAEARDRRGGAGKLLPTLAIGRHGAGDRLVRARRQPVLTAGLETRGLPAALTEAMVALGVGLGAIAALAVWGEVLAVGAG</sequence>
<accession>A0A386ZHM2</accession>
<name>A0A386ZHM2_9NOCA</name>
<dbReference type="AlphaFoldDB" id="A0A386ZHM2"/>
<dbReference type="KEGG" id="nyu:D7D52_25495"/>
<keyword evidence="2" id="KW-0812">Transmembrane</keyword>
<organism evidence="3 4">
    <name type="scientific">Nocardia yunnanensis</name>
    <dbReference type="NCBI Taxonomy" id="2382165"/>
    <lineage>
        <taxon>Bacteria</taxon>
        <taxon>Bacillati</taxon>
        <taxon>Actinomycetota</taxon>
        <taxon>Actinomycetes</taxon>
        <taxon>Mycobacteriales</taxon>
        <taxon>Nocardiaceae</taxon>
        <taxon>Nocardia</taxon>
    </lineage>
</organism>
<feature type="region of interest" description="Disordered" evidence="1">
    <location>
        <begin position="1"/>
        <end position="27"/>
    </location>
</feature>
<keyword evidence="2" id="KW-0472">Membrane</keyword>
<reference evidence="3 4" key="1">
    <citation type="submission" date="2018-09" db="EMBL/GenBank/DDBJ databases">
        <title>Nocardia yunnanensis sp. nov., an actinomycete isolated from a soil sample.</title>
        <authorList>
            <person name="Zhang J."/>
        </authorList>
    </citation>
    <scope>NUCLEOTIDE SEQUENCE [LARGE SCALE GENOMIC DNA]</scope>
    <source>
        <strain evidence="3 4">CFHS0054</strain>
    </source>
</reference>
<keyword evidence="2" id="KW-1133">Transmembrane helix</keyword>
<evidence type="ECO:0000256" key="1">
    <source>
        <dbReference type="SAM" id="MobiDB-lite"/>
    </source>
</evidence>
<protein>
    <submittedName>
        <fullName evidence="3">Uncharacterized protein</fullName>
    </submittedName>
</protein>